<comment type="caution">
    <text evidence="2">The sequence shown here is derived from an EMBL/GenBank/DDBJ whole genome shotgun (WGS) entry which is preliminary data.</text>
</comment>
<reference evidence="2" key="1">
    <citation type="journal article" date="2019" name="Beilstein J. Org. Chem.">
        <title>Nanangenines: drimane sesquiterpenoids as the dominant metabolite cohort of a novel Australian fungus, Aspergillus nanangensis.</title>
        <authorList>
            <person name="Lacey H.J."/>
            <person name="Gilchrist C.L.M."/>
            <person name="Crombie A."/>
            <person name="Kalaitzis J.A."/>
            <person name="Vuong D."/>
            <person name="Rutledge P.J."/>
            <person name="Turner P."/>
            <person name="Pitt J.I."/>
            <person name="Lacey E."/>
            <person name="Chooi Y.H."/>
            <person name="Piggott A.M."/>
        </authorList>
    </citation>
    <scope>NUCLEOTIDE SEQUENCE</scope>
    <source>
        <strain evidence="2">MST-FP2251</strain>
    </source>
</reference>
<evidence type="ECO:0000313" key="3">
    <source>
        <dbReference type="Proteomes" id="UP001194746"/>
    </source>
</evidence>
<keyword evidence="3" id="KW-1185">Reference proteome</keyword>
<name>A0AAD4GRS1_ASPNN</name>
<feature type="region of interest" description="Disordered" evidence="1">
    <location>
        <begin position="517"/>
        <end position="536"/>
    </location>
</feature>
<organism evidence="2 3">
    <name type="scientific">Aspergillus nanangensis</name>
    <dbReference type="NCBI Taxonomy" id="2582783"/>
    <lineage>
        <taxon>Eukaryota</taxon>
        <taxon>Fungi</taxon>
        <taxon>Dikarya</taxon>
        <taxon>Ascomycota</taxon>
        <taxon>Pezizomycotina</taxon>
        <taxon>Eurotiomycetes</taxon>
        <taxon>Eurotiomycetidae</taxon>
        <taxon>Eurotiales</taxon>
        <taxon>Aspergillaceae</taxon>
        <taxon>Aspergillus</taxon>
        <taxon>Aspergillus subgen. Circumdati</taxon>
    </lineage>
</organism>
<sequence length="536" mass="58519">MAPESDSASPVHPVVRNALRISLSAKEYKLLHEYAVQRAPPALQAKLPSPSRFEAIVRSKSKSNHVTIRTALRVFLLSGAFLKSLEAVVRRLRGEQSSPPGAPRTSIFRSPNFRLSLSFSLVLLLHRVLYRFLVRFRTYVRADDAQRFRDRHPRVAKAMTSRFAPAVGASMAGFALGVAPQEQLRRTLAIYMATRTLDFLYNVADEKGYLENRPSWFGSWLLMPLSCAQLFHAFVFDREAVPNWFGNVLLSSKAYIHDRPEGLPADVAWPAKDEIVGSLATIANLRWPAFVSPILHPGSTESLPSAVQSIAPITGPAHPSISNLSCALLHPSNPSCSTAFVHHLLLTVPPLARILVTATVAISALKYKSLMAQPITTVNLVSKQIIALTAVLASAAGSAWGSLCLWNVVLPRKVLPTQRFFLSGALAGLPFALVTHSRSVYLAIFRAAVDSAWKTGVKRGRWTGWKGGDLFILVLSWAVAGSILEARPSAVEGGGLRKSLTWLRGDGFVDPVEMAAKKKSKKAGSKKEDNEAGVEE</sequence>
<accession>A0AAD4GRS1</accession>
<reference evidence="2" key="2">
    <citation type="submission" date="2020-02" db="EMBL/GenBank/DDBJ databases">
        <authorList>
            <person name="Gilchrist C.L.M."/>
            <person name="Chooi Y.-H."/>
        </authorList>
    </citation>
    <scope>NUCLEOTIDE SEQUENCE</scope>
    <source>
        <strain evidence="2">MST-FP2251</strain>
    </source>
</reference>
<dbReference type="Proteomes" id="UP001194746">
    <property type="component" value="Unassembled WGS sequence"/>
</dbReference>
<evidence type="ECO:0000313" key="2">
    <source>
        <dbReference type="EMBL" id="KAF9885673.1"/>
    </source>
</evidence>
<gene>
    <name evidence="2" type="ORF">FE257_012655</name>
</gene>
<dbReference type="InterPro" id="IPR026749">
    <property type="entry name" value="Tmem135"/>
</dbReference>
<dbReference type="PANTHER" id="PTHR12459">
    <property type="entry name" value="TRANSMEMBRANE PROTEIN 135-RELATED"/>
    <property type="match status" value="1"/>
</dbReference>
<proteinExistence type="predicted"/>
<dbReference type="PANTHER" id="PTHR12459:SF19">
    <property type="entry name" value="TRANSMEMBRANE PROTEIN 135 N-TERMINAL DOMAIN-CONTAINING PROTEIN"/>
    <property type="match status" value="1"/>
</dbReference>
<dbReference type="EMBL" id="VCAU01000091">
    <property type="protein sequence ID" value="KAF9885673.1"/>
    <property type="molecule type" value="Genomic_DNA"/>
</dbReference>
<protein>
    <submittedName>
        <fullName evidence="2">Uncharacterized protein</fullName>
    </submittedName>
</protein>
<evidence type="ECO:0000256" key="1">
    <source>
        <dbReference type="SAM" id="MobiDB-lite"/>
    </source>
</evidence>
<dbReference type="AlphaFoldDB" id="A0AAD4GRS1"/>